<feature type="compositionally biased region" description="Pro residues" evidence="1">
    <location>
        <begin position="103"/>
        <end position="113"/>
    </location>
</feature>
<dbReference type="AlphaFoldDB" id="A0AAV7N3G4"/>
<feature type="region of interest" description="Disordered" evidence="1">
    <location>
        <begin position="102"/>
        <end position="193"/>
    </location>
</feature>
<feature type="compositionally biased region" description="Low complexity" evidence="1">
    <location>
        <begin position="158"/>
        <end position="167"/>
    </location>
</feature>
<feature type="region of interest" description="Disordered" evidence="1">
    <location>
        <begin position="1"/>
        <end position="90"/>
    </location>
</feature>
<feature type="compositionally biased region" description="Pro residues" evidence="1">
    <location>
        <begin position="1"/>
        <end position="10"/>
    </location>
</feature>
<gene>
    <name evidence="2" type="ORF">NDU88_007915</name>
</gene>
<feature type="compositionally biased region" description="Pro residues" evidence="1">
    <location>
        <begin position="148"/>
        <end position="157"/>
    </location>
</feature>
<proteinExistence type="predicted"/>
<protein>
    <submittedName>
        <fullName evidence="2">Uncharacterized protein</fullName>
    </submittedName>
</protein>
<accession>A0AAV7N3G4</accession>
<evidence type="ECO:0000256" key="1">
    <source>
        <dbReference type="SAM" id="MobiDB-lite"/>
    </source>
</evidence>
<dbReference type="Proteomes" id="UP001066276">
    <property type="component" value="Chromosome 9"/>
</dbReference>
<evidence type="ECO:0000313" key="2">
    <source>
        <dbReference type="EMBL" id="KAJ1110565.1"/>
    </source>
</evidence>
<keyword evidence="3" id="KW-1185">Reference proteome</keyword>
<organism evidence="2 3">
    <name type="scientific">Pleurodeles waltl</name>
    <name type="common">Iberian ribbed newt</name>
    <dbReference type="NCBI Taxonomy" id="8319"/>
    <lineage>
        <taxon>Eukaryota</taxon>
        <taxon>Metazoa</taxon>
        <taxon>Chordata</taxon>
        <taxon>Craniata</taxon>
        <taxon>Vertebrata</taxon>
        <taxon>Euteleostomi</taxon>
        <taxon>Amphibia</taxon>
        <taxon>Batrachia</taxon>
        <taxon>Caudata</taxon>
        <taxon>Salamandroidea</taxon>
        <taxon>Salamandridae</taxon>
        <taxon>Pleurodelinae</taxon>
        <taxon>Pleurodeles</taxon>
    </lineage>
</organism>
<comment type="caution">
    <text evidence="2">The sequence shown here is derived from an EMBL/GenBank/DDBJ whole genome shotgun (WGS) entry which is preliminary data.</text>
</comment>
<name>A0AAV7N3G4_PLEWA</name>
<sequence length="193" mass="19839">MGPLRGPPAGTPRQEVHSEPSPTTGPRPEPPAAGGHLAVSRSRGPLQPKYPQRAGPGRLPESPAPPRAAKPTGAKCGAEPLRARPQGPAAVLHRAAEVMRLPNWPPQAPPLLRPDPTGVRLPIPHRTPGAVQPDSKSRHASSTRGPAPAEPASPPPAALGLQPAQIPGRASTPPPTANHPAGGALSQPLRQEK</sequence>
<dbReference type="EMBL" id="JANPWB010000013">
    <property type="protein sequence ID" value="KAJ1110565.1"/>
    <property type="molecule type" value="Genomic_DNA"/>
</dbReference>
<evidence type="ECO:0000313" key="3">
    <source>
        <dbReference type="Proteomes" id="UP001066276"/>
    </source>
</evidence>
<reference evidence="2" key="1">
    <citation type="journal article" date="2022" name="bioRxiv">
        <title>Sequencing and chromosome-scale assembly of the giantPleurodeles waltlgenome.</title>
        <authorList>
            <person name="Brown T."/>
            <person name="Elewa A."/>
            <person name="Iarovenko S."/>
            <person name="Subramanian E."/>
            <person name="Araus A.J."/>
            <person name="Petzold A."/>
            <person name="Susuki M."/>
            <person name="Suzuki K.-i.T."/>
            <person name="Hayashi T."/>
            <person name="Toyoda A."/>
            <person name="Oliveira C."/>
            <person name="Osipova E."/>
            <person name="Leigh N.D."/>
            <person name="Simon A."/>
            <person name="Yun M.H."/>
        </authorList>
    </citation>
    <scope>NUCLEOTIDE SEQUENCE</scope>
    <source>
        <strain evidence="2">20211129_DDA</strain>
        <tissue evidence="2">Liver</tissue>
    </source>
</reference>